<keyword evidence="5" id="KW-1185">Reference proteome</keyword>
<evidence type="ECO:0000313" key="5">
    <source>
        <dbReference type="Proteomes" id="UP001164305"/>
    </source>
</evidence>
<evidence type="ECO:0000313" key="4">
    <source>
        <dbReference type="EMBL" id="UYG16052.1"/>
    </source>
</evidence>
<name>A0ABY6FYW2_9MICO</name>
<protein>
    <submittedName>
        <fullName evidence="4">PH domain-containing protein</fullName>
    </submittedName>
</protein>
<dbReference type="Pfam" id="PF10756">
    <property type="entry name" value="bPH_6"/>
    <property type="match status" value="1"/>
</dbReference>
<feature type="transmembrane region" description="Helical" evidence="2">
    <location>
        <begin position="23"/>
        <end position="44"/>
    </location>
</feature>
<proteinExistence type="predicted"/>
<keyword evidence="2" id="KW-1133">Transmembrane helix</keyword>
<feature type="transmembrane region" description="Helical" evidence="2">
    <location>
        <begin position="56"/>
        <end position="76"/>
    </location>
</feature>
<dbReference type="Proteomes" id="UP001164305">
    <property type="component" value="Chromosome"/>
</dbReference>
<keyword evidence="2" id="KW-0472">Membrane</keyword>
<reference evidence="4" key="1">
    <citation type="submission" date="2022-10" db="EMBL/GenBank/DDBJ databases">
        <title>Whole-Genome Sequencing of Brachybacterium huguangmaarense BRM-3, Isolated from Betula schmidtii.</title>
        <authorList>
            <person name="Haam D."/>
        </authorList>
    </citation>
    <scope>NUCLEOTIDE SEQUENCE</scope>
    <source>
        <strain evidence="4">BRM-3</strain>
    </source>
</reference>
<evidence type="ECO:0000256" key="1">
    <source>
        <dbReference type="SAM" id="MobiDB-lite"/>
    </source>
</evidence>
<keyword evidence="2" id="KW-0812">Transmembrane</keyword>
<organism evidence="4 5">
    <name type="scientific">Brachybacterium huguangmaarense</name>
    <dbReference type="NCBI Taxonomy" id="1652028"/>
    <lineage>
        <taxon>Bacteria</taxon>
        <taxon>Bacillati</taxon>
        <taxon>Actinomycetota</taxon>
        <taxon>Actinomycetes</taxon>
        <taxon>Micrococcales</taxon>
        <taxon>Dermabacteraceae</taxon>
        <taxon>Brachybacterium</taxon>
    </lineage>
</organism>
<feature type="domain" description="Low molecular weight protein antigen 6 PH" evidence="3">
    <location>
        <begin position="77"/>
        <end position="128"/>
    </location>
</feature>
<evidence type="ECO:0000256" key="2">
    <source>
        <dbReference type="SAM" id="Phobius"/>
    </source>
</evidence>
<dbReference type="EMBL" id="CP107020">
    <property type="protein sequence ID" value="UYG16052.1"/>
    <property type="molecule type" value="Genomic_DNA"/>
</dbReference>
<accession>A0ABY6FYW2</accession>
<feature type="region of interest" description="Disordered" evidence="1">
    <location>
        <begin position="172"/>
        <end position="193"/>
    </location>
</feature>
<sequence>MDATSVGAAPPEVVLYRARTAPWLRLAGAALILVLVVLAAAWNASLLARGDGPTSWSVLGSLLVIGLPAVLVVLGLRPAFSVTTRGITVTGQLGGRRIPWSDVQLVRISGRPQDRGGAEVVLHDGTVVRSPITAARFALRRGESPDDHGPDIRSPARPVRAAVDAHRRYLRGEFGAPAPRPLPAAPFEDRSRR</sequence>
<evidence type="ECO:0000259" key="3">
    <source>
        <dbReference type="Pfam" id="PF10756"/>
    </source>
</evidence>
<dbReference type="InterPro" id="IPR019692">
    <property type="entry name" value="CFP-6_PH"/>
</dbReference>
<dbReference type="RefSeq" id="WP_263593265.1">
    <property type="nucleotide sequence ID" value="NZ_CP107020.1"/>
</dbReference>
<gene>
    <name evidence="4" type="ORF">BRM3_10460</name>
</gene>